<dbReference type="GO" id="GO:0003899">
    <property type="term" value="F:DNA-directed RNA polymerase activity"/>
    <property type="evidence" value="ECO:0007669"/>
    <property type="project" value="InterPro"/>
</dbReference>
<comment type="similarity">
    <text evidence="3">Belongs to the archaeal Rpo11/eukaryotic RPB11/RPC19 RNA polymerase subunit family.</text>
</comment>
<reference evidence="5" key="1">
    <citation type="journal article" date="2019" name="MBio">
        <title>Virus Genomes from Deep Sea Sediments Expand the Ocean Megavirome and Support Independent Origins of Viral Gigantism.</title>
        <authorList>
            <person name="Backstrom D."/>
            <person name="Yutin N."/>
            <person name="Jorgensen S.L."/>
            <person name="Dharamshi J."/>
            <person name="Homa F."/>
            <person name="Zaremba-Niedwiedzka K."/>
            <person name="Spang A."/>
            <person name="Wolf Y.I."/>
            <person name="Koonin E.V."/>
            <person name="Ettema T.J."/>
        </authorList>
    </citation>
    <scope>NUCLEOTIDE SEQUENCE</scope>
</reference>
<protein>
    <submittedName>
        <fullName evidence="5">RNA polymerase Rpb3/Rpb11 dimerization domain protein</fullName>
    </submittedName>
</protein>
<dbReference type="Gene3D" id="3.30.1360.10">
    <property type="entry name" value="RNA polymerase, RBP11-like subunit"/>
    <property type="match status" value="1"/>
</dbReference>
<dbReference type="InterPro" id="IPR009025">
    <property type="entry name" value="RBP11-like_dimer"/>
</dbReference>
<evidence type="ECO:0000256" key="1">
    <source>
        <dbReference type="ARBA" id="ARBA00022478"/>
    </source>
</evidence>
<dbReference type="GO" id="GO:0006351">
    <property type="term" value="P:DNA-templated transcription"/>
    <property type="evidence" value="ECO:0007669"/>
    <property type="project" value="InterPro"/>
</dbReference>
<dbReference type="InterPro" id="IPR022905">
    <property type="entry name" value="Rpo11-like"/>
</dbReference>
<name>A0A481YWN5_9VIRU</name>
<evidence type="ECO:0000313" key="5">
    <source>
        <dbReference type="EMBL" id="QBK87301.1"/>
    </source>
</evidence>
<organism evidence="5">
    <name type="scientific">Marseillevirus LCMAC201</name>
    <dbReference type="NCBI Taxonomy" id="2506605"/>
    <lineage>
        <taxon>Viruses</taxon>
        <taxon>Varidnaviria</taxon>
        <taxon>Bamfordvirae</taxon>
        <taxon>Nucleocytoviricota</taxon>
        <taxon>Megaviricetes</taxon>
        <taxon>Pimascovirales</taxon>
        <taxon>Pimascovirales incertae sedis</taxon>
        <taxon>Marseilleviridae</taxon>
    </lineage>
</organism>
<dbReference type="SUPFAM" id="SSF55257">
    <property type="entry name" value="RBP11-like subunits of RNA polymerase"/>
    <property type="match status" value="1"/>
</dbReference>
<dbReference type="InterPro" id="IPR036603">
    <property type="entry name" value="RBP11-like"/>
</dbReference>
<accession>A0A481YWN5</accession>
<feature type="domain" description="DNA-directed RNA polymerase RBP11-like dimerisation" evidence="4">
    <location>
        <begin position="78"/>
        <end position="147"/>
    </location>
</feature>
<dbReference type="GO" id="GO:0000428">
    <property type="term" value="C:DNA-directed RNA polymerase complex"/>
    <property type="evidence" value="ECO:0007669"/>
    <property type="project" value="UniProtKB-KW"/>
</dbReference>
<gene>
    <name evidence="5" type="ORF">LCMAC201_02030</name>
</gene>
<evidence type="ECO:0000256" key="3">
    <source>
        <dbReference type="ARBA" id="ARBA00025751"/>
    </source>
</evidence>
<dbReference type="PANTHER" id="PTHR13946:SF28">
    <property type="entry name" value="DNA-DIRECTED RNA POLYMERASES I AND III SUBUNIT RPAC2"/>
    <property type="match status" value="1"/>
</dbReference>
<sequence length="155" mass="17989">MVKARVVITFVEVILNKTGEHTIKYILSSKLYPEMHHLRLLFFSADDEASKYKTDLYKSRIVYNNSVMTSTQETNVTLFYDQEDHTLGNILRHQLLKHQEVLFAGYKITHPLKRSVEVRVQTLDTPVVETVRTALEEIVKDLDDFDEAFNDALTV</sequence>
<proteinExistence type="inferred from homology"/>
<dbReference type="HAMAP" id="MF_00261">
    <property type="entry name" value="RNApol_arch_Rpo11"/>
    <property type="match status" value="1"/>
</dbReference>
<evidence type="ECO:0000256" key="2">
    <source>
        <dbReference type="ARBA" id="ARBA00023163"/>
    </source>
</evidence>
<dbReference type="Pfam" id="PF13656">
    <property type="entry name" value="RNA_pol_L_2"/>
    <property type="match status" value="1"/>
</dbReference>
<evidence type="ECO:0000259" key="4">
    <source>
        <dbReference type="Pfam" id="PF13656"/>
    </source>
</evidence>
<keyword evidence="2" id="KW-0804">Transcription</keyword>
<dbReference type="EMBL" id="MK500348">
    <property type="protein sequence ID" value="QBK87301.1"/>
    <property type="molecule type" value="Genomic_DNA"/>
</dbReference>
<keyword evidence="1" id="KW-0240">DNA-directed RNA polymerase</keyword>
<dbReference type="PANTHER" id="PTHR13946">
    <property type="entry name" value="DNA-DIRECTED RNA POLYMERASE I,II,III"/>
    <property type="match status" value="1"/>
</dbReference>
<dbReference type="GO" id="GO:0046983">
    <property type="term" value="F:protein dimerization activity"/>
    <property type="evidence" value="ECO:0007669"/>
    <property type="project" value="InterPro"/>
</dbReference>